<accession>A0A4Q2UHZ6</accession>
<dbReference type="AlphaFoldDB" id="A0A4Q2UHZ6"/>
<name>A0A4Q2UHZ6_9BACT</name>
<dbReference type="EMBL" id="SBLB01000010">
    <property type="protein sequence ID" value="RYC66970.1"/>
    <property type="molecule type" value="Genomic_DNA"/>
</dbReference>
<reference evidence="1 2" key="1">
    <citation type="submission" date="2019-01" db="EMBL/GenBank/DDBJ databases">
        <title>Spirosoma flava sp. nov., a propanil-degrading bacterium isolated from herbicide-contaminated soil.</title>
        <authorList>
            <person name="Zhang L."/>
            <person name="Jiang J.-D."/>
        </authorList>
    </citation>
    <scope>NUCLEOTIDE SEQUENCE [LARGE SCALE GENOMIC DNA]</scope>
    <source>
        <strain evidence="1 2">TY50</strain>
    </source>
</reference>
<gene>
    <name evidence="1" type="ORF">EQG79_26715</name>
</gene>
<evidence type="ECO:0000313" key="2">
    <source>
        <dbReference type="Proteomes" id="UP000290407"/>
    </source>
</evidence>
<dbReference type="Proteomes" id="UP000290407">
    <property type="component" value="Unassembled WGS sequence"/>
</dbReference>
<evidence type="ECO:0000313" key="1">
    <source>
        <dbReference type="EMBL" id="RYC66970.1"/>
    </source>
</evidence>
<dbReference type="RefSeq" id="WP_129605773.1">
    <property type="nucleotide sequence ID" value="NZ_SBLB01000010.1"/>
</dbReference>
<proteinExistence type="predicted"/>
<sequence length="152" mass="17361">MAYQFTIQTSLGLSLIHDSRETLIHYASKAPPIFTLHWIDPKNNDVIENMHHPVKNRKNLVLDVEVNEPERVQPLQVRDDRGVAGGTGQAYKDSFEIALKLMRYDPEKHSARWTIREVCEVTNILAQSGFNAACKEIKRENLAIARTEPKLV</sequence>
<organism evidence="1 2">
    <name type="scientific">Spirosoma sordidisoli</name>
    <dbReference type="NCBI Taxonomy" id="2502893"/>
    <lineage>
        <taxon>Bacteria</taxon>
        <taxon>Pseudomonadati</taxon>
        <taxon>Bacteroidota</taxon>
        <taxon>Cytophagia</taxon>
        <taxon>Cytophagales</taxon>
        <taxon>Cytophagaceae</taxon>
        <taxon>Spirosoma</taxon>
    </lineage>
</organism>
<keyword evidence="2" id="KW-1185">Reference proteome</keyword>
<protein>
    <submittedName>
        <fullName evidence="1">Uncharacterized protein</fullName>
    </submittedName>
</protein>
<comment type="caution">
    <text evidence="1">The sequence shown here is derived from an EMBL/GenBank/DDBJ whole genome shotgun (WGS) entry which is preliminary data.</text>
</comment>